<dbReference type="Proteomes" id="UP001499851">
    <property type="component" value="Unassembled WGS sequence"/>
</dbReference>
<evidence type="ECO:0000256" key="1">
    <source>
        <dbReference type="SAM" id="MobiDB-lite"/>
    </source>
</evidence>
<sequence>MRCGRRVLGHGGASRSIGSGPTPCCQGRARTANGTPGATARPPEFRRSPAACSAETTAVEARGIASAFAGPAPARLLGGVAGYADGFGLG</sequence>
<accession>A0ABN2H2V6</accession>
<feature type="region of interest" description="Disordered" evidence="1">
    <location>
        <begin position="1"/>
        <end position="53"/>
    </location>
</feature>
<proteinExistence type="predicted"/>
<comment type="caution">
    <text evidence="2">The sequence shown here is derived from an EMBL/GenBank/DDBJ whole genome shotgun (WGS) entry which is preliminary data.</text>
</comment>
<gene>
    <name evidence="2" type="ORF">GCM10009830_29850</name>
</gene>
<reference evidence="2 3" key="1">
    <citation type="journal article" date="2019" name="Int. J. Syst. Evol. Microbiol.">
        <title>The Global Catalogue of Microorganisms (GCM) 10K type strain sequencing project: providing services to taxonomists for standard genome sequencing and annotation.</title>
        <authorList>
            <consortium name="The Broad Institute Genomics Platform"/>
            <consortium name="The Broad Institute Genome Sequencing Center for Infectious Disease"/>
            <person name="Wu L."/>
            <person name="Ma J."/>
        </authorList>
    </citation>
    <scope>NUCLEOTIDE SEQUENCE [LARGE SCALE GENOMIC DNA]</scope>
    <source>
        <strain evidence="2 3">JCM 16001</strain>
    </source>
</reference>
<evidence type="ECO:0000313" key="2">
    <source>
        <dbReference type="EMBL" id="GAA1680814.1"/>
    </source>
</evidence>
<protein>
    <submittedName>
        <fullName evidence="2">Uncharacterized protein</fullName>
    </submittedName>
</protein>
<dbReference type="EMBL" id="BAAAQF010000010">
    <property type="protein sequence ID" value="GAA1680814.1"/>
    <property type="molecule type" value="Genomic_DNA"/>
</dbReference>
<name>A0ABN2H2V6_9ACTN</name>
<organism evidence="2 3">
    <name type="scientific">Glycomyces endophyticus</name>
    <dbReference type="NCBI Taxonomy" id="480996"/>
    <lineage>
        <taxon>Bacteria</taxon>
        <taxon>Bacillati</taxon>
        <taxon>Actinomycetota</taxon>
        <taxon>Actinomycetes</taxon>
        <taxon>Glycomycetales</taxon>
        <taxon>Glycomycetaceae</taxon>
        <taxon>Glycomyces</taxon>
    </lineage>
</organism>
<evidence type="ECO:0000313" key="3">
    <source>
        <dbReference type="Proteomes" id="UP001499851"/>
    </source>
</evidence>
<keyword evidence="3" id="KW-1185">Reference proteome</keyword>